<keyword evidence="3" id="KW-0732">Signal</keyword>
<dbReference type="PROSITE" id="PS50847">
    <property type="entry name" value="GRAM_POS_ANCHORING"/>
    <property type="match status" value="1"/>
</dbReference>
<sequence length="498" mass="53700">MSTRLTRYEEVREHRILHKVKKNWVVLAVASFAVMGAAASLPQTSQLFSSNMIVAHADDTFNYFINASSYPSDGTYDESNTGGIPAGLFTLNFPMDVTINVDGKEYQHVYKTFTLHRKAFVKTEDGVKKVYWTAYTQDNSDANVINNAVNNDSSTTWGHQQALSHFGGYCWLNGIVYQLPLTSDQVSFDSTTANVTMQGTPLNSSSTGQAYQDGSETVNGNYFFNSSIIYADKLNTSTPFKTIDGNLVADVPVNDSAVNVYGSSYLGTGSNDQFTINYKSKTQTTTEHKTVKRTINYLDANGQAIAGQKSTEQSISYHREVTKNLFTGEETKGDWVADDASQSELPAVTVPSEIDNRYTNPKVNGQSVSSIADEKPTLDDESEQDETVNVVYSDNASKDSNKTNGSNGSNNANGSDNTNGSKSSDNSSTNSNASDKTNAATRTNDTTQSTVNHSTASTQSATTPLPSTGKNGVAGFGLMASVSAGLAGLAFFLTKKNQ</sequence>
<evidence type="ECO:0000256" key="1">
    <source>
        <dbReference type="ARBA" id="ARBA00022512"/>
    </source>
</evidence>
<gene>
    <name evidence="8" type="ORF">G6R28_00130</name>
</gene>
<keyword evidence="1" id="KW-0134">Cell wall</keyword>
<keyword evidence="6" id="KW-0812">Transmembrane</keyword>
<keyword evidence="9" id="KW-1185">Reference proteome</keyword>
<proteinExistence type="predicted"/>
<evidence type="ECO:0000256" key="3">
    <source>
        <dbReference type="ARBA" id="ARBA00022729"/>
    </source>
</evidence>
<dbReference type="InterPro" id="IPR041495">
    <property type="entry name" value="Mub_B2"/>
</dbReference>
<reference evidence="8 9" key="1">
    <citation type="submission" date="2020-02" db="EMBL/GenBank/DDBJ databases">
        <title>Fructobacillus sp. isolated from paper mulberry of Taiwan.</title>
        <authorList>
            <person name="Lin S.-T."/>
        </authorList>
    </citation>
    <scope>NUCLEOTIDE SEQUENCE [LARGE SCALE GENOMIC DNA]</scope>
    <source>
        <strain evidence="8 9">M1-21</strain>
    </source>
</reference>
<accession>A0ABS5QR23</accession>
<evidence type="ECO:0000256" key="2">
    <source>
        <dbReference type="ARBA" id="ARBA00022525"/>
    </source>
</evidence>
<feature type="transmembrane region" description="Helical" evidence="6">
    <location>
        <begin position="24"/>
        <end position="42"/>
    </location>
</feature>
<dbReference type="Pfam" id="PF17966">
    <property type="entry name" value="Muc_B2"/>
    <property type="match status" value="1"/>
</dbReference>
<name>A0ABS5QR23_9LACO</name>
<dbReference type="InterPro" id="IPR019931">
    <property type="entry name" value="LPXTG_anchor"/>
</dbReference>
<evidence type="ECO:0000256" key="4">
    <source>
        <dbReference type="ARBA" id="ARBA00023088"/>
    </source>
</evidence>
<feature type="compositionally biased region" description="Polar residues" evidence="5">
    <location>
        <begin position="357"/>
        <end position="370"/>
    </location>
</feature>
<dbReference type="EMBL" id="JAAMFJ010000001">
    <property type="protein sequence ID" value="MBS9335643.1"/>
    <property type="molecule type" value="Genomic_DNA"/>
</dbReference>
<dbReference type="Proteomes" id="UP000735205">
    <property type="component" value="Unassembled WGS sequence"/>
</dbReference>
<evidence type="ECO:0000259" key="7">
    <source>
        <dbReference type="PROSITE" id="PS50847"/>
    </source>
</evidence>
<feature type="compositionally biased region" description="Low complexity" evidence="5">
    <location>
        <begin position="402"/>
        <end position="440"/>
    </location>
</feature>
<evidence type="ECO:0000256" key="6">
    <source>
        <dbReference type="SAM" id="Phobius"/>
    </source>
</evidence>
<evidence type="ECO:0000313" key="8">
    <source>
        <dbReference type="EMBL" id="MBS9335643.1"/>
    </source>
</evidence>
<organism evidence="8 9">
    <name type="scientific">Fructobacillus papyrifericola</name>
    <dbReference type="NCBI Taxonomy" id="2713172"/>
    <lineage>
        <taxon>Bacteria</taxon>
        <taxon>Bacillati</taxon>
        <taxon>Bacillota</taxon>
        <taxon>Bacilli</taxon>
        <taxon>Lactobacillales</taxon>
        <taxon>Lactobacillaceae</taxon>
        <taxon>Fructobacillus</taxon>
    </lineage>
</organism>
<dbReference type="Gene3D" id="2.60.40.4300">
    <property type="match status" value="1"/>
</dbReference>
<dbReference type="RefSeq" id="WP_213792221.1">
    <property type="nucleotide sequence ID" value="NZ_JAAMFJ010000001.1"/>
</dbReference>
<comment type="caution">
    <text evidence="8">The sequence shown here is derived from an EMBL/GenBank/DDBJ whole genome shotgun (WGS) entry which is preliminary data.</text>
</comment>
<protein>
    <recommendedName>
        <fullName evidence="7">Gram-positive cocci surface proteins LPxTG domain-containing protein</fullName>
    </recommendedName>
</protein>
<keyword evidence="6" id="KW-1133">Transmembrane helix</keyword>
<evidence type="ECO:0000313" key="9">
    <source>
        <dbReference type="Proteomes" id="UP000735205"/>
    </source>
</evidence>
<feature type="domain" description="Gram-positive cocci surface proteins LPxTG" evidence="7">
    <location>
        <begin position="465"/>
        <end position="498"/>
    </location>
</feature>
<feature type="transmembrane region" description="Helical" evidence="6">
    <location>
        <begin position="473"/>
        <end position="493"/>
    </location>
</feature>
<feature type="region of interest" description="Disordered" evidence="5">
    <location>
        <begin position="334"/>
        <end position="466"/>
    </location>
</feature>
<keyword evidence="2" id="KW-0964">Secreted</keyword>
<keyword evidence="4" id="KW-0572">Peptidoglycan-anchor</keyword>
<keyword evidence="6" id="KW-0472">Membrane</keyword>
<feature type="compositionally biased region" description="Polar residues" evidence="5">
    <location>
        <begin position="441"/>
        <end position="466"/>
    </location>
</feature>
<evidence type="ECO:0000256" key="5">
    <source>
        <dbReference type="SAM" id="MobiDB-lite"/>
    </source>
</evidence>